<reference evidence="4 6" key="3">
    <citation type="journal article" date="2014" name="PLoS Genet.">
        <title>Phylogenetically driven sequencing of extremely halophilic archaea reveals strategies for static and dynamic osmo-response.</title>
        <authorList>
            <person name="Becker E.A."/>
            <person name="Seitzer P.M."/>
            <person name="Tritt A."/>
            <person name="Larsen D."/>
            <person name="Krusor M."/>
            <person name="Yao A.I."/>
            <person name="Wu D."/>
            <person name="Madern D."/>
            <person name="Eisen J.A."/>
            <person name="Darling A.E."/>
            <person name="Facciotti M.T."/>
        </authorList>
    </citation>
    <scope>NUCLEOTIDE SEQUENCE [LARGE SCALE GENOMIC DNA]</scope>
    <source>
        <strain evidence="6">ATCC 43099 / DSM 3394 / CCM 3739 / CIP 104546 / IAM 13178 / JCM 8861 / NBRC 102185 / NCIMB 2190 / MS3</strain>
        <strain evidence="4">MS-3</strain>
    </source>
</reference>
<sequence>MTIELTDREKSILACALAIGLVMGLWAGLHLLPAEALDVPTEERETATGTTERAAYLPVPRVFFAITVLAPTAAAWYSYTRLRDQPEGATDEDVQEAVADGGTAHD</sequence>
<dbReference type="AlphaFoldDB" id="D3SX56"/>
<dbReference type="HOGENOM" id="CLU_2230456_0_0_2"/>
<reference evidence="5" key="1">
    <citation type="submission" date="2010-02" db="EMBL/GenBank/DDBJ databases">
        <title>Complete sequence of chromosome of Natrialba magadii ATCC 43099.</title>
        <authorList>
            <consortium name="US DOE Joint Genome Institute"/>
            <person name="Lucas S."/>
            <person name="Copeland A."/>
            <person name="Lapidus A."/>
            <person name="Cheng J.-F."/>
            <person name="Bruce D."/>
            <person name="Goodwin L."/>
            <person name="Pitluck S."/>
            <person name="Davenport K."/>
            <person name="Saunders E."/>
            <person name="Detter J.C."/>
            <person name="Han C."/>
            <person name="Tapia R."/>
            <person name="Land M."/>
            <person name="Hauser L."/>
            <person name="Kyrpides N."/>
            <person name="Mikhailova N."/>
            <person name="De Castro R.E."/>
            <person name="Maupin-Furlow J.A."/>
            <person name="Woyke T."/>
        </authorList>
    </citation>
    <scope>NUCLEOTIDE SEQUENCE [LARGE SCALE GENOMIC DNA]</scope>
    <source>
        <strain evidence="5">ATCC 43099 / DSM 3394 / CCM 3739 / CIP 104546 / IAM 13178 / JCM 8861 / NBRC 102185 / NCIMB 2190 / MS3</strain>
    </source>
</reference>
<dbReference type="EMBL" id="AOHS01000009">
    <property type="protein sequence ID" value="ELY33536.1"/>
    <property type="molecule type" value="Genomic_DNA"/>
</dbReference>
<keyword evidence="2" id="KW-0472">Membrane</keyword>
<gene>
    <name evidence="3" type="ordered locus">Nmag_0284</name>
    <name evidence="4" type="ORF">C500_01850</name>
</gene>
<evidence type="ECO:0000256" key="2">
    <source>
        <dbReference type="SAM" id="Phobius"/>
    </source>
</evidence>
<dbReference type="PaxDb" id="547559-Nmag_0284"/>
<keyword evidence="2" id="KW-0812">Transmembrane</keyword>
<evidence type="ECO:0000256" key="1">
    <source>
        <dbReference type="SAM" id="MobiDB-lite"/>
    </source>
</evidence>
<evidence type="ECO:0000313" key="4">
    <source>
        <dbReference type="EMBL" id="ELY33536.1"/>
    </source>
</evidence>
<name>D3SX56_NATMM</name>
<dbReference type="eggNOG" id="arCOG13428">
    <property type="taxonomic scope" value="Archaea"/>
</dbReference>
<keyword evidence="2" id="KW-1133">Transmembrane helix</keyword>
<evidence type="ECO:0000313" key="3">
    <source>
        <dbReference type="EMBL" id="ADD03876.1"/>
    </source>
</evidence>
<dbReference type="PATRIC" id="fig|547559.17.peg.347"/>
<dbReference type="GeneID" id="8823105"/>
<keyword evidence="5" id="KW-1185">Reference proteome</keyword>
<dbReference type="STRING" id="547559.Nmag_0284"/>
<feature type="transmembrane region" description="Helical" evidence="2">
    <location>
        <begin position="12"/>
        <end position="32"/>
    </location>
</feature>
<dbReference type="KEGG" id="nmg:Nmag_0284"/>
<dbReference type="Proteomes" id="UP000001879">
    <property type="component" value="Chromosome"/>
</dbReference>
<protein>
    <submittedName>
        <fullName evidence="3">Homolog to pHK2-ORF8</fullName>
    </submittedName>
</protein>
<accession>D3SX56</accession>
<evidence type="ECO:0000313" key="6">
    <source>
        <dbReference type="Proteomes" id="UP000011543"/>
    </source>
</evidence>
<reference evidence="3" key="4">
    <citation type="submission" date="2016-09" db="EMBL/GenBank/DDBJ databases">
        <authorList>
            <person name="Pfeiffer F."/>
        </authorList>
    </citation>
    <scope>NUCLEOTIDE SEQUENCE</scope>
    <source>
        <strain evidence="3">ATCC 43099</strain>
    </source>
</reference>
<dbReference type="OrthoDB" id="198717at2157"/>
<evidence type="ECO:0000313" key="5">
    <source>
        <dbReference type="Proteomes" id="UP000001879"/>
    </source>
</evidence>
<dbReference type="Proteomes" id="UP000011543">
    <property type="component" value="Unassembled WGS sequence"/>
</dbReference>
<proteinExistence type="predicted"/>
<feature type="transmembrane region" description="Helical" evidence="2">
    <location>
        <begin position="62"/>
        <end position="79"/>
    </location>
</feature>
<reference evidence="3 5" key="2">
    <citation type="journal article" date="2012" name="BMC Genomics">
        <title>A comparative genomics perspective on the genetic content of the alkaliphilic haloarchaeon Natrialba magadii ATCC 43099T.</title>
        <authorList>
            <person name="Siddaramappa S."/>
            <person name="Challacombe J.F."/>
            <person name="Decastro R.E."/>
            <person name="Pfeiffer F."/>
            <person name="Sastre D.E."/>
            <person name="Gimenez M.I."/>
            <person name="Paggi R.A."/>
            <person name="Detter J.C."/>
            <person name="Davenport K.W."/>
            <person name="Goodwin L.A."/>
            <person name="Kyrpides N."/>
            <person name="Tapia R."/>
            <person name="Pitluck S."/>
            <person name="Lucas S."/>
            <person name="Woyke T."/>
            <person name="Maupin-Furlow J.A."/>
        </authorList>
    </citation>
    <scope>NUCLEOTIDE SEQUENCE [LARGE SCALE GENOMIC DNA]</scope>
    <source>
        <strain evidence="3">ATCC 43099</strain>
        <strain evidence="5">ATCC 43099 / DSM 3394 / CCM 3739 / CIP 104546 / IAM 13178 / JCM 8861 / NBRC 102185 / NCIMB 2190 / MS3</strain>
    </source>
</reference>
<organism evidence="3 5">
    <name type="scientific">Natrialba magadii (strain ATCC 43099 / DSM 3394 / CCM 3739 / CIP 104546 / IAM 13178 / JCM 8861 / NBRC 102185 / NCIMB 2190 / MS3)</name>
    <name type="common">Natronobacterium magadii</name>
    <dbReference type="NCBI Taxonomy" id="547559"/>
    <lineage>
        <taxon>Archaea</taxon>
        <taxon>Methanobacteriati</taxon>
        <taxon>Methanobacteriota</taxon>
        <taxon>Stenosarchaea group</taxon>
        <taxon>Halobacteria</taxon>
        <taxon>Halobacteriales</taxon>
        <taxon>Natrialbaceae</taxon>
        <taxon>Natrialba</taxon>
    </lineage>
</organism>
<dbReference type="RefSeq" id="WP_004213749.1">
    <property type="nucleotide sequence ID" value="NC_013922.1"/>
</dbReference>
<dbReference type="EMBL" id="CP001932">
    <property type="protein sequence ID" value="ADD03876.1"/>
    <property type="molecule type" value="Genomic_DNA"/>
</dbReference>
<feature type="region of interest" description="Disordered" evidence="1">
    <location>
        <begin position="85"/>
        <end position="106"/>
    </location>
</feature>